<sequence>MGWFGKQAEDVVDSDLKSYYKQQTLQEKPAEPPRTAAEVQPQSATLESLTQPIPEAKLQSRDKTVSQIAMDNCVEYEKAFSNCLLRGTLWERFTSCPTQKTMHDKCVELQTLALQVLNFEQAGDDETKMKIKAQADDLMIRHVPNLTITEANVEAFKSALSSE</sequence>
<dbReference type="Proteomes" id="UP000238350">
    <property type="component" value="Unassembled WGS sequence"/>
</dbReference>
<evidence type="ECO:0008006" key="4">
    <source>
        <dbReference type="Google" id="ProtNLM"/>
    </source>
</evidence>
<proteinExistence type="predicted"/>
<dbReference type="AlphaFoldDB" id="A0A2T0FFI0"/>
<evidence type="ECO:0000313" key="2">
    <source>
        <dbReference type="EMBL" id="PRT53753.1"/>
    </source>
</evidence>
<accession>A0A2T0FFI0</accession>
<evidence type="ECO:0000256" key="1">
    <source>
        <dbReference type="SAM" id="MobiDB-lite"/>
    </source>
</evidence>
<dbReference type="OrthoDB" id="2103031at2759"/>
<keyword evidence="3" id="KW-1185">Reference proteome</keyword>
<gene>
    <name evidence="2" type="ORF">B9G98_01373</name>
</gene>
<evidence type="ECO:0000313" key="3">
    <source>
        <dbReference type="Proteomes" id="UP000238350"/>
    </source>
</evidence>
<organism evidence="2 3">
    <name type="scientific">Wickerhamiella sorbophila</name>
    <dbReference type="NCBI Taxonomy" id="45607"/>
    <lineage>
        <taxon>Eukaryota</taxon>
        <taxon>Fungi</taxon>
        <taxon>Dikarya</taxon>
        <taxon>Ascomycota</taxon>
        <taxon>Saccharomycotina</taxon>
        <taxon>Dipodascomycetes</taxon>
        <taxon>Dipodascales</taxon>
        <taxon>Trichomonascaceae</taxon>
        <taxon>Wickerhamiella</taxon>
    </lineage>
</organism>
<name>A0A2T0FFI0_9ASCO</name>
<dbReference type="RefSeq" id="XP_024663699.1">
    <property type="nucleotide sequence ID" value="XM_024807931.1"/>
</dbReference>
<dbReference type="GeneID" id="36515122"/>
<dbReference type="EMBL" id="NDIQ01000001">
    <property type="protein sequence ID" value="PRT53753.1"/>
    <property type="molecule type" value="Genomic_DNA"/>
</dbReference>
<protein>
    <recommendedName>
        <fullName evidence="4">COX assembly mitochondrial protein</fullName>
    </recommendedName>
</protein>
<feature type="region of interest" description="Disordered" evidence="1">
    <location>
        <begin position="23"/>
        <end position="46"/>
    </location>
</feature>
<comment type="caution">
    <text evidence="2">The sequence shown here is derived from an EMBL/GenBank/DDBJ whole genome shotgun (WGS) entry which is preliminary data.</text>
</comment>
<reference evidence="2 3" key="1">
    <citation type="submission" date="2017-04" db="EMBL/GenBank/DDBJ databases">
        <title>Genome sequencing of [Candida] sorbophila.</title>
        <authorList>
            <person name="Ahn J.O."/>
        </authorList>
    </citation>
    <scope>NUCLEOTIDE SEQUENCE [LARGE SCALE GENOMIC DNA]</scope>
    <source>
        <strain evidence="2 3">DS02</strain>
    </source>
</reference>